<feature type="region of interest" description="Disordered" evidence="1">
    <location>
        <begin position="1"/>
        <end position="28"/>
    </location>
</feature>
<dbReference type="AlphaFoldDB" id="A0A8H2WF47"/>
<organism evidence="2 3">
    <name type="scientific">Rhizoctonia solani</name>
    <dbReference type="NCBI Taxonomy" id="456999"/>
    <lineage>
        <taxon>Eukaryota</taxon>
        <taxon>Fungi</taxon>
        <taxon>Dikarya</taxon>
        <taxon>Basidiomycota</taxon>
        <taxon>Agaricomycotina</taxon>
        <taxon>Agaricomycetes</taxon>
        <taxon>Cantharellales</taxon>
        <taxon>Ceratobasidiaceae</taxon>
        <taxon>Rhizoctonia</taxon>
    </lineage>
</organism>
<comment type="caution">
    <text evidence="2">The sequence shown here is derived from an EMBL/GenBank/DDBJ whole genome shotgun (WGS) entry which is preliminary data.</text>
</comment>
<dbReference type="Proteomes" id="UP000663846">
    <property type="component" value="Unassembled WGS sequence"/>
</dbReference>
<proteinExistence type="predicted"/>
<name>A0A8H2WF47_9AGAM</name>
<feature type="compositionally biased region" description="Basic and acidic residues" evidence="1">
    <location>
        <begin position="7"/>
        <end position="21"/>
    </location>
</feature>
<evidence type="ECO:0000256" key="1">
    <source>
        <dbReference type="SAM" id="MobiDB-lite"/>
    </source>
</evidence>
<protein>
    <submittedName>
        <fullName evidence="2">Uncharacterized protein</fullName>
    </submittedName>
</protein>
<sequence>MSSVDNYDPHDPDFPRSRGRADPGVQTRHIIYPPNTRVRVQTNNGPQYEATVVQAEPDGYIIRDDGGNERYVRYSDILYAIP</sequence>
<dbReference type="EMBL" id="CAJMWS010000210">
    <property type="protein sequence ID" value="CAE6379624.1"/>
    <property type="molecule type" value="Genomic_DNA"/>
</dbReference>
<evidence type="ECO:0000313" key="2">
    <source>
        <dbReference type="EMBL" id="CAE6379624.1"/>
    </source>
</evidence>
<accession>A0A8H2WF47</accession>
<gene>
    <name evidence="2" type="ORF">RDB_LOCUS32908</name>
</gene>
<reference evidence="2" key="1">
    <citation type="submission" date="2021-01" db="EMBL/GenBank/DDBJ databases">
        <authorList>
            <person name="Kaushik A."/>
        </authorList>
    </citation>
    <scope>NUCLEOTIDE SEQUENCE</scope>
    <source>
        <strain evidence="2">AG1-1C</strain>
    </source>
</reference>
<evidence type="ECO:0000313" key="3">
    <source>
        <dbReference type="Proteomes" id="UP000663846"/>
    </source>
</evidence>